<dbReference type="PANTHER" id="PTHR11241">
    <property type="entry name" value="DEOXYURIDINE 5'-TRIPHOSPHATE NUCLEOTIDOHYDROLASE"/>
    <property type="match status" value="1"/>
</dbReference>
<feature type="domain" description="dUTPase-like" evidence="6">
    <location>
        <begin position="85"/>
        <end position="190"/>
    </location>
</feature>
<dbReference type="InterPro" id="IPR036157">
    <property type="entry name" value="dUTPase-like_sf"/>
</dbReference>
<dbReference type="SUPFAM" id="SSF51283">
    <property type="entry name" value="dUTPase-like"/>
    <property type="match status" value="1"/>
</dbReference>
<dbReference type="Proteomes" id="UP000051751">
    <property type="component" value="Unassembled WGS sequence"/>
</dbReference>
<evidence type="ECO:0000313" key="9">
    <source>
        <dbReference type="Proteomes" id="UP000051645"/>
    </source>
</evidence>
<evidence type="ECO:0000313" key="7">
    <source>
        <dbReference type="EMBL" id="KRN29184.1"/>
    </source>
</evidence>
<keyword evidence="4" id="KW-0546">Nucleotide metabolism</keyword>
<comment type="caution">
    <text evidence="7">The sequence shown here is derived from an EMBL/GenBank/DDBJ whole genome shotgun (WGS) entry which is preliminary data.</text>
</comment>
<evidence type="ECO:0000256" key="3">
    <source>
        <dbReference type="ARBA" id="ARBA00022801"/>
    </source>
</evidence>
<dbReference type="EC" id="3.6.1.23" evidence="2"/>
<protein>
    <recommendedName>
        <fullName evidence="2">dUTP diphosphatase</fullName>
        <ecNumber evidence="2">3.6.1.23</ecNumber>
    </recommendedName>
</protein>
<evidence type="ECO:0000256" key="2">
    <source>
        <dbReference type="ARBA" id="ARBA00012379"/>
    </source>
</evidence>
<evidence type="ECO:0000313" key="10">
    <source>
        <dbReference type="Proteomes" id="UP000051751"/>
    </source>
</evidence>
<dbReference type="GO" id="GO:0046081">
    <property type="term" value="P:dUTP catabolic process"/>
    <property type="evidence" value="ECO:0007669"/>
    <property type="project" value="InterPro"/>
</dbReference>
<dbReference type="InterPro" id="IPR029054">
    <property type="entry name" value="dUTPase-like"/>
</dbReference>
<keyword evidence="3" id="KW-0378">Hydrolase</keyword>
<comment type="catalytic activity">
    <reaction evidence="5">
        <text>dUTP + H2O = dUMP + diphosphate + H(+)</text>
        <dbReference type="Rhea" id="RHEA:10248"/>
        <dbReference type="ChEBI" id="CHEBI:15377"/>
        <dbReference type="ChEBI" id="CHEBI:15378"/>
        <dbReference type="ChEBI" id="CHEBI:33019"/>
        <dbReference type="ChEBI" id="CHEBI:61555"/>
        <dbReference type="ChEBI" id="CHEBI:246422"/>
        <dbReference type="EC" id="3.6.1.23"/>
    </reaction>
</comment>
<sequence length="191" mass="21522">MYHNQNKKEVGFMHQRGFEIVTKDQNAQLALPQRQTAHAAGYDFEAAEDFLLPSIWKLDFVRIFHLLRKEQTLTDEDYMAATKTLKPLLVPTGIKAYMPDNEFLMLANRSSNPLKKGLVLPNGVGIVDADYYNNPANEGEIFFQLVNMGVRDVTIKKGERIGQGIFMPYLTVDDETTVTTERTGGFGSSGR</sequence>
<dbReference type="CDD" id="cd07557">
    <property type="entry name" value="trimeric_dUTPase"/>
    <property type="match status" value="1"/>
</dbReference>
<dbReference type="AlphaFoldDB" id="A0A0R2FKW0"/>
<dbReference type="PATRIC" id="fig|81857.3.peg.60"/>
<dbReference type="InterPro" id="IPR033704">
    <property type="entry name" value="dUTPase_trimeric"/>
</dbReference>
<dbReference type="GO" id="GO:0000287">
    <property type="term" value="F:magnesium ion binding"/>
    <property type="evidence" value="ECO:0007669"/>
    <property type="project" value="InterPro"/>
</dbReference>
<gene>
    <name evidence="7" type="ORF">IV38_GL000064</name>
    <name evidence="8" type="ORF">IV40_GL001454</name>
</gene>
<evidence type="ECO:0000259" key="6">
    <source>
        <dbReference type="Pfam" id="PF00692"/>
    </source>
</evidence>
<dbReference type="STRING" id="81857.IV38_GL000064"/>
<proteinExistence type="inferred from homology"/>
<dbReference type="EMBL" id="JQAT01000001">
    <property type="protein sequence ID" value="KRN29184.1"/>
    <property type="molecule type" value="Genomic_DNA"/>
</dbReference>
<evidence type="ECO:0000256" key="5">
    <source>
        <dbReference type="ARBA" id="ARBA00047686"/>
    </source>
</evidence>
<dbReference type="GO" id="GO:0006226">
    <property type="term" value="P:dUMP biosynthetic process"/>
    <property type="evidence" value="ECO:0007669"/>
    <property type="project" value="InterPro"/>
</dbReference>
<keyword evidence="9" id="KW-1185">Reference proteome</keyword>
<reference evidence="9 10" key="1">
    <citation type="journal article" date="2015" name="Genome Announc.">
        <title>Expanding the biotechnology potential of lactobacilli through comparative genomics of 213 strains and associated genera.</title>
        <authorList>
            <person name="Sun Z."/>
            <person name="Harris H.M."/>
            <person name="McCann A."/>
            <person name="Guo C."/>
            <person name="Argimon S."/>
            <person name="Zhang W."/>
            <person name="Yang X."/>
            <person name="Jeffery I.B."/>
            <person name="Cooney J.C."/>
            <person name="Kagawa T.F."/>
            <person name="Liu W."/>
            <person name="Song Y."/>
            <person name="Salvetti E."/>
            <person name="Wrobel A."/>
            <person name="Rasinkangas P."/>
            <person name="Parkhill J."/>
            <person name="Rea M.C."/>
            <person name="O'Sullivan O."/>
            <person name="Ritari J."/>
            <person name="Douillard F.P."/>
            <person name="Paul Ross R."/>
            <person name="Yang R."/>
            <person name="Briner A.E."/>
            <person name="Felis G.E."/>
            <person name="de Vos W.M."/>
            <person name="Barrangou R."/>
            <person name="Klaenhammer T.R."/>
            <person name="Caufield P.W."/>
            <person name="Cui Y."/>
            <person name="Zhang H."/>
            <person name="O'Toole P.W."/>
        </authorList>
    </citation>
    <scope>NUCLEOTIDE SEQUENCE [LARGE SCALE GENOMIC DNA]</scope>
    <source>
        <strain evidence="7 10">ATCC BAA-66</strain>
        <strain evidence="8 9">DSM 13344</strain>
    </source>
</reference>
<dbReference type="Gene3D" id="2.70.40.10">
    <property type="match status" value="1"/>
</dbReference>
<evidence type="ECO:0000256" key="4">
    <source>
        <dbReference type="ARBA" id="ARBA00023080"/>
    </source>
</evidence>
<dbReference type="PANTHER" id="PTHR11241:SF0">
    <property type="entry name" value="DEOXYURIDINE 5'-TRIPHOSPHATE NUCLEOTIDOHYDROLASE"/>
    <property type="match status" value="1"/>
</dbReference>
<dbReference type="InterPro" id="IPR008181">
    <property type="entry name" value="dUTPase"/>
</dbReference>
<comment type="similarity">
    <text evidence="1">Belongs to the dUTPase family.</text>
</comment>
<organism evidence="7 10">
    <name type="scientific">Lactobacillus selangorensis</name>
    <dbReference type="NCBI Taxonomy" id="81857"/>
    <lineage>
        <taxon>Bacteria</taxon>
        <taxon>Bacillati</taxon>
        <taxon>Bacillota</taxon>
        <taxon>Bacilli</taxon>
        <taxon>Lactobacillales</taxon>
        <taxon>Lactobacillaceae</taxon>
        <taxon>Lactobacillus</taxon>
    </lineage>
</organism>
<evidence type="ECO:0000256" key="1">
    <source>
        <dbReference type="ARBA" id="ARBA00006581"/>
    </source>
</evidence>
<accession>A0A0R2FKW0</accession>
<name>A0A0R2FKW0_9LACO</name>
<evidence type="ECO:0000313" key="8">
    <source>
        <dbReference type="EMBL" id="KRN31458.1"/>
    </source>
</evidence>
<dbReference type="EMBL" id="JQAZ01000004">
    <property type="protein sequence ID" value="KRN31458.1"/>
    <property type="molecule type" value="Genomic_DNA"/>
</dbReference>
<dbReference type="GO" id="GO:0004170">
    <property type="term" value="F:dUTP diphosphatase activity"/>
    <property type="evidence" value="ECO:0007669"/>
    <property type="project" value="UniProtKB-EC"/>
</dbReference>
<dbReference type="Pfam" id="PF00692">
    <property type="entry name" value="dUTPase"/>
    <property type="match status" value="1"/>
</dbReference>
<dbReference type="Proteomes" id="UP000051645">
    <property type="component" value="Unassembled WGS sequence"/>
</dbReference>